<dbReference type="EMBL" id="FNGV01000001">
    <property type="protein sequence ID" value="SDL28555.1"/>
    <property type="molecule type" value="Genomic_DNA"/>
</dbReference>
<protein>
    <submittedName>
        <fullName evidence="2">Outer membrane protein, YaiO family</fullName>
    </submittedName>
</protein>
<dbReference type="AlphaFoldDB" id="A0A1G9IU07"/>
<reference evidence="3" key="1">
    <citation type="submission" date="2016-10" db="EMBL/GenBank/DDBJ databases">
        <authorList>
            <person name="Varghese N."/>
            <person name="Submissions S."/>
        </authorList>
    </citation>
    <scope>NUCLEOTIDE SEQUENCE [LARGE SCALE GENOMIC DNA]</scope>
    <source>
        <strain evidence="3">DSM 19886</strain>
    </source>
</reference>
<evidence type="ECO:0000259" key="1">
    <source>
        <dbReference type="Pfam" id="PF19413"/>
    </source>
</evidence>
<dbReference type="Gene3D" id="1.25.40.10">
    <property type="entry name" value="Tetratricopeptide repeat domain"/>
    <property type="match status" value="1"/>
</dbReference>
<evidence type="ECO:0000313" key="3">
    <source>
        <dbReference type="Proteomes" id="UP000199440"/>
    </source>
</evidence>
<evidence type="ECO:0000313" key="2">
    <source>
        <dbReference type="EMBL" id="SDL28555.1"/>
    </source>
</evidence>
<dbReference type="InterPro" id="IPR030887">
    <property type="entry name" value="Beta-barrel_YaiO"/>
</dbReference>
<keyword evidence="3" id="KW-1185">Reference proteome</keyword>
<proteinExistence type="predicted"/>
<sequence>MALLVIPLLGEAQELAYEGDPDVSFFTARNLAFEGNRNIARDTLYRILSKYPDYTDVRSLLASTYSWDGDYDKARSHFNRITSVERKNKEVWVATIKNEIYAENYYLALGLANKAVSYLESDLDIIALQTKALALVKGKEEATEKHVVVETPIDTLTEVKGLKNGVKISNSFEIFDVVYDPMIYSSMSYGRETGAGLVIPRINYSNRFQTHGVQYEMDFYPKFSKTFYGYLNYGYSNAPIFPDHRVGAELYANLPKSLEASLGMRFLDFNTTKAQIYTGSIGLYSGNYYFSLRPYLTPQSNGNMTFSGNLLVRKYLRDGENYLGINFGMGYSPELKQLRDEDELLAETVLFIESQRLGMEYQFTAKRSPNIYKASLGVNRQELVFDSGNFTWSIAAGISYEIKF</sequence>
<dbReference type="SUPFAM" id="SSF48452">
    <property type="entry name" value="TPR-like"/>
    <property type="match status" value="1"/>
</dbReference>
<dbReference type="InterPro" id="IPR011990">
    <property type="entry name" value="TPR-like_helical_dom_sf"/>
</dbReference>
<organism evidence="2 3">
    <name type="scientific">Kriegella aquimaris</name>
    <dbReference type="NCBI Taxonomy" id="192904"/>
    <lineage>
        <taxon>Bacteria</taxon>
        <taxon>Pseudomonadati</taxon>
        <taxon>Bacteroidota</taxon>
        <taxon>Flavobacteriia</taxon>
        <taxon>Flavobacteriales</taxon>
        <taxon>Flavobacteriaceae</taxon>
        <taxon>Kriegella</taxon>
    </lineage>
</organism>
<dbReference type="STRING" id="192904.SAMN04488514_101274"/>
<dbReference type="Proteomes" id="UP000199440">
    <property type="component" value="Unassembled WGS sequence"/>
</dbReference>
<dbReference type="NCBIfam" id="TIGR04390">
    <property type="entry name" value="OMP_YaiO_dom"/>
    <property type="match status" value="1"/>
</dbReference>
<feature type="domain" description="YaiO beta-barrel" evidence="1">
    <location>
        <begin position="163"/>
        <end position="334"/>
    </location>
</feature>
<name>A0A1G9IU07_9FLAO</name>
<dbReference type="Pfam" id="PF19413">
    <property type="entry name" value="YaiO"/>
    <property type="match status" value="1"/>
</dbReference>
<gene>
    <name evidence="2" type="ORF">SAMN04488514_101274</name>
</gene>
<dbReference type="Pfam" id="PF14559">
    <property type="entry name" value="TPR_19"/>
    <property type="match status" value="1"/>
</dbReference>
<accession>A0A1G9IU07</accession>